<gene>
    <name evidence="1" type="ORF">GLOINDRAFT_36349</name>
</gene>
<protein>
    <submittedName>
        <fullName evidence="1">Uncharacterized protein</fullName>
    </submittedName>
</protein>
<sequence>MVFEGKENNIASGIVFFKDHKVQIDEVEFLELLKNIINENGLLRHFSKSCSRKVMEM</sequence>
<dbReference type="HOGENOM" id="CLU_2997623_0_0_1"/>
<organism evidence="1">
    <name type="scientific">Rhizophagus irregularis (strain DAOM 181602 / DAOM 197198 / MUCL 43194)</name>
    <name type="common">Arbuscular mycorrhizal fungus</name>
    <name type="synonym">Glomus intraradices</name>
    <dbReference type="NCBI Taxonomy" id="747089"/>
    <lineage>
        <taxon>Eukaryota</taxon>
        <taxon>Fungi</taxon>
        <taxon>Fungi incertae sedis</taxon>
        <taxon>Mucoromycota</taxon>
        <taxon>Glomeromycotina</taxon>
        <taxon>Glomeromycetes</taxon>
        <taxon>Glomerales</taxon>
        <taxon>Glomeraceae</taxon>
        <taxon>Rhizophagus</taxon>
    </lineage>
</organism>
<dbReference type="AlphaFoldDB" id="U9T9J4"/>
<accession>U9T9J4</accession>
<reference evidence="1" key="1">
    <citation type="submission" date="2013-07" db="EMBL/GenBank/DDBJ databases">
        <title>The genome of an arbuscular mycorrhizal fungus provides insights into the evolution of the oldest plant symbiosis.</title>
        <authorList>
            <consortium name="DOE Joint Genome Institute"/>
            <person name="Tisserant E."/>
            <person name="Malbreil M."/>
            <person name="Kuo A."/>
            <person name="Kohler A."/>
            <person name="Symeonidi A."/>
            <person name="Balestrini R."/>
            <person name="Charron P."/>
            <person name="Duensing N."/>
            <person name="Frei-dit-Frey N."/>
            <person name="Gianinazzi-Pearson V."/>
            <person name="Gilbert B."/>
            <person name="Handa Y."/>
            <person name="Hijri M."/>
            <person name="Kaul R."/>
            <person name="Kawaguchi M."/>
            <person name="Krajinski F."/>
            <person name="Lammers P."/>
            <person name="Lapierre D."/>
            <person name="Masclaux F.G."/>
            <person name="Murat C."/>
            <person name="Morin E."/>
            <person name="Ndikumana S."/>
            <person name="Pagni M."/>
            <person name="Petitpierre D."/>
            <person name="Requena N."/>
            <person name="Rosikiewicz P."/>
            <person name="Riley R."/>
            <person name="Saito K."/>
            <person name="San Clemente H."/>
            <person name="Shapiro H."/>
            <person name="van Tuinen D."/>
            <person name="Becard G."/>
            <person name="Bonfante P."/>
            <person name="Paszkowski U."/>
            <person name="Shachar-Hill Y."/>
            <person name="Young J.P."/>
            <person name="Sanders I.R."/>
            <person name="Henrissat B."/>
            <person name="Rensing S.A."/>
            <person name="Grigoriev I.V."/>
            <person name="Corradi N."/>
            <person name="Roux C."/>
            <person name="Martin F."/>
        </authorList>
    </citation>
    <scope>NUCLEOTIDE SEQUENCE</scope>
    <source>
        <strain evidence="1">DAOM 197198</strain>
    </source>
</reference>
<dbReference type="EMBL" id="KI293889">
    <property type="protein sequence ID" value="ESA04864.1"/>
    <property type="molecule type" value="Genomic_DNA"/>
</dbReference>
<proteinExistence type="predicted"/>
<name>U9T9J4_RHIID</name>
<evidence type="ECO:0000313" key="1">
    <source>
        <dbReference type="EMBL" id="ESA04864.1"/>
    </source>
</evidence>